<proteinExistence type="predicted"/>
<keyword evidence="1" id="KW-0862">Zinc</keyword>
<dbReference type="Pfam" id="PF13923">
    <property type="entry name" value="zf-C3HC4_2"/>
    <property type="match status" value="1"/>
</dbReference>
<dbReference type="Proteomes" id="UP000734854">
    <property type="component" value="Unassembled WGS sequence"/>
</dbReference>
<keyword evidence="1" id="KW-0479">Metal-binding</keyword>
<feature type="transmembrane region" description="Helical" evidence="2">
    <location>
        <begin position="86"/>
        <end position="106"/>
    </location>
</feature>
<dbReference type="GO" id="GO:0008270">
    <property type="term" value="F:zinc ion binding"/>
    <property type="evidence" value="ECO:0007669"/>
    <property type="project" value="UniProtKB-KW"/>
</dbReference>
<dbReference type="EMBL" id="JACMSC010000004">
    <property type="protein sequence ID" value="KAG6523657.1"/>
    <property type="molecule type" value="Genomic_DNA"/>
</dbReference>
<dbReference type="InterPro" id="IPR001841">
    <property type="entry name" value="Znf_RING"/>
</dbReference>
<dbReference type="GO" id="GO:0006511">
    <property type="term" value="P:ubiquitin-dependent protein catabolic process"/>
    <property type="evidence" value="ECO:0007669"/>
    <property type="project" value="TreeGrafter"/>
</dbReference>
<dbReference type="InterPro" id="IPR013083">
    <property type="entry name" value="Znf_RING/FYVE/PHD"/>
</dbReference>
<keyword evidence="2" id="KW-0472">Membrane</keyword>
<dbReference type="GO" id="GO:0005634">
    <property type="term" value="C:nucleus"/>
    <property type="evidence" value="ECO:0007669"/>
    <property type="project" value="TreeGrafter"/>
</dbReference>
<evidence type="ECO:0000256" key="2">
    <source>
        <dbReference type="SAM" id="Phobius"/>
    </source>
</evidence>
<dbReference type="GO" id="GO:0061630">
    <property type="term" value="F:ubiquitin protein ligase activity"/>
    <property type="evidence" value="ECO:0007669"/>
    <property type="project" value="TreeGrafter"/>
</dbReference>
<evidence type="ECO:0000313" key="5">
    <source>
        <dbReference type="Proteomes" id="UP000734854"/>
    </source>
</evidence>
<evidence type="ECO:0000313" key="4">
    <source>
        <dbReference type="EMBL" id="KAG6523657.1"/>
    </source>
</evidence>
<sequence>MFPQVAQVCSNCGINMGEYFCEICKFHDDDVTLRKGSFIARTVESAELVVERTSSIARNVVCYYLLLPKFLLFSFVFHYVAISKYYVLLLTDPATLIVCSISIRVWRTQCDTTYLFDSLKETTVLQCGHTMHSDCLNEMLKHEKYCCPICSKSIMDMSSIWKKLDEEIEATDMLGNYRSRKVSAVSTNYS</sequence>
<dbReference type="Gene3D" id="3.30.40.10">
    <property type="entry name" value="Zinc/RING finger domain, C3HC4 (zinc finger)"/>
    <property type="match status" value="1"/>
</dbReference>
<evidence type="ECO:0000259" key="3">
    <source>
        <dbReference type="PROSITE" id="PS50089"/>
    </source>
</evidence>
<keyword evidence="2" id="KW-1133">Transmembrane helix</keyword>
<keyword evidence="1" id="KW-0863">Zinc-finger</keyword>
<dbReference type="SUPFAM" id="SSF57850">
    <property type="entry name" value="RING/U-box"/>
    <property type="match status" value="1"/>
</dbReference>
<gene>
    <name evidence="4" type="ORF">ZIOFF_013522</name>
</gene>
<dbReference type="GO" id="GO:0016567">
    <property type="term" value="P:protein ubiquitination"/>
    <property type="evidence" value="ECO:0007669"/>
    <property type="project" value="TreeGrafter"/>
</dbReference>
<dbReference type="AlphaFoldDB" id="A0A8J5HZN4"/>
<organism evidence="4 5">
    <name type="scientific">Zingiber officinale</name>
    <name type="common">Ginger</name>
    <name type="synonym">Amomum zingiber</name>
    <dbReference type="NCBI Taxonomy" id="94328"/>
    <lineage>
        <taxon>Eukaryota</taxon>
        <taxon>Viridiplantae</taxon>
        <taxon>Streptophyta</taxon>
        <taxon>Embryophyta</taxon>
        <taxon>Tracheophyta</taxon>
        <taxon>Spermatophyta</taxon>
        <taxon>Magnoliopsida</taxon>
        <taxon>Liliopsida</taxon>
        <taxon>Zingiberales</taxon>
        <taxon>Zingiberaceae</taxon>
        <taxon>Zingiber</taxon>
    </lineage>
</organism>
<dbReference type="PROSITE" id="PS50089">
    <property type="entry name" value="ZF_RING_2"/>
    <property type="match status" value="1"/>
</dbReference>
<feature type="domain" description="RING-type" evidence="3">
    <location>
        <begin position="110"/>
        <end position="151"/>
    </location>
</feature>
<feature type="transmembrane region" description="Helical" evidence="2">
    <location>
        <begin position="61"/>
        <end position="80"/>
    </location>
</feature>
<keyword evidence="2" id="KW-0812">Transmembrane</keyword>
<accession>A0A8J5HZN4</accession>
<evidence type="ECO:0000256" key="1">
    <source>
        <dbReference type="PROSITE-ProRule" id="PRU00175"/>
    </source>
</evidence>
<name>A0A8J5HZN4_ZINOF</name>
<protein>
    <recommendedName>
        <fullName evidence="3">RING-type domain-containing protein</fullName>
    </recommendedName>
</protein>
<comment type="caution">
    <text evidence="4">The sequence shown here is derived from an EMBL/GenBank/DDBJ whole genome shotgun (WGS) entry which is preliminary data.</text>
</comment>
<dbReference type="PANTHER" id="PTHR21319">
    <property type="entry name" value="RING FINGER AND CHY ZINC FINGER DOMAIN-CONTAINING PROTEIN 1"/>
    <property type="match status" value="1"/>
</dbReference>
<reference evidence="4 5" key="1">
    <citation type="submission" date="2020-08" db="EMBL/GenBank/DDBJ databases">
        <title>Plant Genome Project.</title>
        <authorList>
            <person name="Zhang R.-G."/>
        </authorList>
    </citation>
    <scope>NUCLEOTIDE SEQUENCE [LARGE SCALE GENOMIC DNA]</scope>
    <source>
        <tissue evidence="4">Rhizome</tissue>
    </source>
</reference>
<dbReference type="PANTHER" id="PTHR21319:SF20">
    <property type="entry name" value="E3 UBIQUITIN-PROTEIN LIGASE MIEL1"/>
    <property type="match status" value="1"/>
</dbReference>
<keyword evidence="5" id="KW-1185">Reference proteome</keyword>